<organism evidence="1 2">
    <name type="scientific">Zostera marina</name>
    <name type="common">Eelgrass</name>
    <dbReference type="NCBI Taxonomy" id="29655"/>
    <lineage>
        <taxon>Eukaryota</taxon>
        <taxon>Viridiplantae</taxon>
        <taxon>Streptophyta</taxon>
        <taxon>Embryophyta</taxon>
        <taxon>Tracheophyta</taxon>
        <taxon>Spermatophyta</taxon>
        <taxon>Magnoliopsida</taxon>
        <taxon>Liliopsida</taxon>
        <taxon>Zosteraceae</taxon>
        <taxon>Zostera</taxon>
    </lineage>
</organism>
<accession>A0A0K9PRJ0</accession>
<keyword evidence="2" id="KW-1185">Reference proteome</keyword>
<sequence length="266" mass="29206">MDTNMDGDVLAFHGQLRKIPSSPPPTEKTLGEALCLLWDTRKIGLSSLQKSTVQSLLGIQSSQDLDPVLACLRSIIRNSLNFDLVVSNINSDGVGDNDGIGASSIVQKLFPPDISVHLQTTLTLLLQKHHSLWKEEDLAKRTTCIPAASSQSMDFPQEDNLVGISTNQIVPSTTDTLSNDDNMRVIPHLKSMTWNMERVSSILTTNRIAIITVKLEDHGGSSETTEIKFRISKDTLEAMLRSLTHISDLLSKSAEPTSPIAKKQKH</sequence>
<dbReference type="EMBL" id="LFYR01000705">
    <property type="protein sequence ID" value="KMZ70855.1"/>
    <property type="molecule type" value="Genomic_DNA"/>
</dbReference>
<dbReference type="PANTHER" id="PTHR15663">
    <property type="entry name" value="COMM DOMAIN-CONTAINING PROTEIN 9"/>
    <property type="match status" value="1"/>
</dbReference>
<dbReference type="Proteomes" id="UP000036987">
    <property type="component" value="Unassembled WGS sequence"/>
</dbReference>
<protein>
    <submittedName>
        <fullName evidence="1">Uncharacterized protein</fullName>
    </submittedName>
</protein>
<comment type="caution">
    <text evidence="1">The sequence shown here is derived from an EMBL/GenBank/DDBJ whole genome shotgun (WGS) entry which is preliminary data.</text>
</comment>
<proteinExistence type="predicted"/>
<name>A0A0K9PRJ0_ZOSMR</name>
<dbReference type="PANTHER" id="PTHR15663:SF6">
    <property type="entry name" value="COMM DOMAIN-CONTAINING PROTEIN-RELATED"/>
    <property type="match status" value="1"/>
</dbReference>
<dbReference type="AlphaFoldDB" id="A0A0K9PRJ0"/>
<dbReference type="OMA" id="KCVHENF"/>
<dbReference type="InterPro" id="IPR037360">
    <property type="entry name" value="COMMD9"/>
</dbReference>
<evidence type="ECO:0000313" key="1">
    <source>
        <dbReference type="EMBL" id="KMZ70855.1"/>
    </source>
</evidence>
<evidence type="ECO:0000313" key="2">
    <source>
        <dbReference type="Proteomes" id="UP000036987"/>
    </source>
</evidence>
<dbReference type="OrthoDB" id="1915155at2759"/>
<dbReference type="STRING" id="29655.A0A0K9PRJ0"/>
<gene>
    <name evidence="1" type="ORF">ZOSMA_192G00320</name>
</gene>
<reference evidence="2" key="1">
    <citation type="journal article" date="2016" name="Nature">
        <title>The genome of the seagrass Zostera marina reveals angiosperm adaptation to the sea.</title>
        <authorList>
            <person name="Olsen J.L."/>
            <person name="Rouze P."/>
            <person name="Verhelst B."/>
            <person name="Lin Y.-C."/>
            <person name="Bayer T."/>
            <person name="Collen J."/>
            <person name="Dattolo E."/>
            <person name="De Paoli E."/>
            <person name="Dittami S."/>
            <person name="Maumus F."/>
            <person name="Michel G."/>
            <person name="Kersting A."/>
            <person name="Lauritano C."/>
            <person name="Lohaus R."/>
            <person name="Toepel M."/>
            <person name="Tonon T."/>
            <person name="Vanneste K."/>
            <person name="Amirebrahimi M."/>
            <person name="Brakel J."/>
            <person name="Bostroem C."/>
            <person name="Chovatia M."/>
            <person name="Grimwood J."/>
            <person name="Jenkins J.W."/>
            <person name="Jueterbock A."/>
            <person name="Mraz A."/>
            <person name="Stam W.T."/>
            <person name="Tice H."/>
            <person name="Bornberg-Bauer E."/>
            <person name="Green P.J."/>
            <person name="Pearson G.A."/>
            <person name="Procaccini G."/>
            <person name="Duarte C.M."/>
            <person name="Schmutz J."/>
            <person name="Reusch T.B.H."/>
            <person name="Van de Peer Y."/>
        </authorList>
    </citation>
    <scope>NUCLEOTIDE SEQUENCE [LARGE SCALE GENOMIC DNA]</scope>
    <source>
        <strain evidence="2">cv. Finnish</strain>
    </source>
</reference>